<keyword evidence="2" id="KW-0812">Transmembrane</keyword>
<keyword evidence="2" id="KW-1133">Transmembrane helix</keyword>
<dbReference type="Pfam" id="PF01145">
    <property type="entry name" value="Band_7"/>
    <property type="match status" value="1"/>
</dbReference>
<proteinExistence type="inferred from homology"/>
<dbReference type="InterPro" id="IPR043202">
    <property type="entry name" value="Band-7_stomatin-like"/>
</dbReference>
<sequence length="291" mass="32080">MPALLGFGYLVAGIIVAISILSSAIKIVREYQRLVVFRLGRSTGKKGPGVVFLLPVVDRAVWVDLREFFLEIPSQTCITKDNAPINIDFLIYFKVFDPDLSVIQVTDFAGAARGIATTTLRAVVGDISLDDVLAKREQINQVLRTKLDEVTERWGVKVTTVEIREILPPREVQEAMTRQMSAERSRRAVVTEALGNREAAVTVAEGQKQAAILKAEGDRQAAILRAEGFSLALDKIFSVAKNIDSKTLTLQYLDALKSLGEGAATKFIFPLEFTKLLQPLSDYAREAGEQK</sequence>
<name>A0A537LLI5_9BACT</name>
<dbReference type="AlphaFoldDB" id="A0A537LLI5"/>
<dbReference type="PANTHER" id="PTHR10264:SF19">
    <property type="entry name" value="AT06885P-RELATED"/>
    <property type="match status" value="1"/>
</dbReference>
<dbReference type="GO" id="GO:0098552">
    <property type="term" value="C:side of membrane"/>
    <property type="evidence" value="ECO:0007669"/>
    <property type="project" value="UniProtKB-ARBA"/>
</dbReference>
<evidence type="ECO:0000313" key="5">
    <source>
        <dbReference type="Proteomes" id="UP000318661"/>
    </source>
</evidence>
<dbReference type="SMART" id="SM00244">
    <property type="entry name" value="PHB"/>
    <property type="match status" value="1"/>
</dbReference>
<dbReference type="InterPro" id="IPR001107">
    <property type="entry name" value="Band_7"/>
</dbReference>
<dbReference type="Proteomes" id="UP000318661">
    <property type="component" value="Unassembled WGS sequence"/>
</dbReference>
<dbReference type="SUPFAM" id="SSF117892">
    <property type="entry name" value="Band 7/SPFH domain"/>
    <property type="match status" value="1"/>
</dbReference>
<evidence type="ECO:0000256" key="1">
    <source>
        <dbReference type="ARBA" id="ARBA00008164"/>
    </source>
</evidence>
<dbReference type="PRINTS" id="PR00721">
    <property type="entry name" value="STOMATIN"/>
</dbReference>
<evidence type="ECO:0000259" key="3">
    <source>
        <dbReference type="SMART" id="SM00244"/>
    </source>
</evidence>
<accession>A0A537LLI5</accession>
<protein>
    <submittedName>
        <fullName evidence="4">SPFH/Band 7/PHB domain protein</fullName>
    </submittedName>
</protein>
<dbReference type="InterPro" id="IPR036013">
    <property type="entry name" value="Band_7/SPFH_dom_sf"/>
</dbReference>
<evidence type="ECO:0000313" key="4">
    <source>
        <dbReference type="EMBL" id="TMJ08871.1"/>
    </source>
</evidence>
<dbReference type="GO" id="GO:0005886">
    <property type="term" value="C:plasma membrane"/>
    <property type="evidence" value="ECO:0007669"/>
    <property type="project" value="InterPro"/>
</dbReference>
<dbReference type="FunFam" id="3.30.479.30:FF:000004">
    <property type="entry name" value="Putative membrane protease family, stomatin"/>
    <property type="match status" value="1"/>
</dbReference>
<gene>
    <name evidence="4" type="ORF">E6G99_03705</name>
</gene>
<dbReference type="PANTHER" id="PTHR10264">
    <property type="entry name" value="BAND 7 PROTEIN-RELATED"/>
    <property type="match status" value="1"/>
</dbReference>
<feature type="transmembrane region" description="Helical" evidence="2">
    <location>
        <begin position="6"/>
        <end position="28"/>
    </location>
</feature>
<comment type="caution">
    <text evidence="4">The sequence shown here is derived from an EMBL/GenBank/DDBJ whole genome shotgun (WGS) entry which is preliminary data.</text>
</comment>
<comment type="similarity">
    <text evidence="1">Belongs to the band 7/mec-2 family.</text>
</comment>
<evidence type="ECO:0000256" key="2">
    <source>
        <dbReference type="SAM" id="Phobius"/>
    </source>
</evidence>
<reference evidence="4 5" key="1">
    <citation type="journal article" date="2019" name="Nat. Microbiol.">
        <title>Mediterranean grassland soil C-N compound turnover is dependent on rainfall and depth, and is mediated by genomically divergent microorganisms.</title>
        <authorList>
            <person name="Diamond S."/>
            <person name="Andeer P.F."/>
            <person name="Li Z."/>
            <person name="Crits-Christoph A."/>
            <person name="Burstein D."/>
            <person name="Anantharaman K."/>
            <person name="Lane K.R."/>
            <person name="Thomas B.C."/>
            <person name="Pan C."/>
            <person name="Northen T.R."/>
            <person name="Banfield J.F."/>
        </authorList>
    </citation>
    <scope>NUCLEOTIDE SEQUENCE [LARGE SCALE GENOMIC DNA]</scope>
    <source>
        <strain evidence="4">NP_2</strain>
    </source>
</reference>
<dbReference type="EMBL" id="VBAJ01000077">
    <property type="protein sequence ID" value="TMJ08871.1"/>
    <property type="molecule type" value="Genomic_DNA"/>
</dbReference>
<dbReference type="Gene3D" id="3.30.479.30">
    <property type="entry name" value="Band 7 domain"/>
    <property type="match status" value="1"/>
</dbReference>
<dbReference type="InterPro" id="IPR001972">
    <property type="entry name" value="Stomatin_HflK_fam"/>
</dbReference>
<keyword evidence="2" id="KW-0472">Membrane</keyword>
<organism evidence="4 5">
    <name type="scientific">Candidatus Segetimicrobium genomatis</name>
    <dbReference type="NCBI Taxonomy" id="2569760"/>
    <lineage>
        <taxon>Bacteria</taxon>
        <taxon>Bacillati</taxon>
        <taxon>Candidatus Sysuimicrobiota</taxon>
        <taxon>Candidatus Sysuimicrobiia</taxon>
        <taxon>Candidatus Sysuimicrobiales</taxon>
        <taxon>Candidatus Segetimicrobiaceae</taxon>
        <taxon>Candidatus Segetimicrobium</taxon>
    </lineage>
</organism>
<feature type="domain" description="Band 7" evidence="3">
    <location>
        <begin position="23"/>
        <end position="180"/>
    </location>
</feature>